<evidence type="ECO:0000313" key="2">
    <source>
        <dbReference type="EMBL" id="QGK70261.1"/>
    </source>
</evidence>
<reference evidence="3" key="1">
    <citation type="submission" date="2019-11" db="EMBL/GenBank/DDBJ databases">
        <title>The complete genome sequence of Saccharopolyspora sp. E2A.</title>
        <authorList>
            <person name="Zhang G."/>
        </authorList>
    </citation>
    <scope>NUCLEOTIDE SEQUENCE [LARGE SCALE GENOMIC DNA]</scope>
    <source>
        <strain evidence="3">E2A</strain>
    </source>
</reference>
<protein>
    <submittedName>
        <fullName evidence="2">Uncharacterized protein</fullName>
    </submittedName>
</protein>
<dbReference type="KEGG" id="sace:GIY23_12640"/>
<dbReference type="RefSeq" id="WP_154076845.1">
    <property type="nucleotide sequence ID" value="NZ_CP045929.1"/>
</dbReference>
<dbReference type="Proteomes" id="UP000371041">
    <property type="component" value="Chromosome"/>
</dbReference>
<evidence type="ECO:0000313" key="3">
    <source>
        <dbReference type="Proteomes" id="UP000371041"/>
    </source>
</evidence>
<dbReference type="EMBL" id="CP045929">
    <property type="protein sequence ID" value="QGK70261.1"/>
    <property type="molecule type" value="Genomic_DNA"/>
</dbReference>
<feature type="chain" id="PRO_5024387364" evidence="1">
    <location>
        <begin position="29"/>
        <end position="82"/>
    </location>
</feature>
<feature type="signal peptide" evidence="1">
    <location>
        <begin position="1"/>
        <end position="28"/>
    </location>
</feature>
<proteinExistence type="predicted"/>
<accession>A0A5Q3Q6I4</accession>
<sequence>MRFNVRTAALGLLGGVALSAALAVPAAAHTDNPVDQSSMNTNCMRMMASNPDMARKCAQMMAADPDMARKCAHGMANSGLTA</sequence>
<keyword evidence="3" id="KW-1185">Reference proteome</keyword>
<evidence type="ECO:0000256" key="1">
    <source>
        <dbReference type="SAM" id="SignalP"/>
    </source>
</evidence>
<dbReference type="AlphaFoldDB" id="A0A5Q3Q6I4"/>
<name>A0A5Q3Q6I4_9PSEU</name>
<keyword evidence="1" id="KW-0732">Signal</keyword>
<organism evidence="2 3">
    <name type="scientific">Allosaccharopolyspora coralli</name>
    <dbReference type="NCBI Taxonomy" id="2665642"/>
    <lineage>
        <taxon>Bacteria</taxon>
        <taxon>Bacillati</taxon>
        <taxon>Actinomycetota</taxon>
        <taxon>Actinomycetes</taxon>
        <taxon>Pseudonocardiales</taxon>
        <taxon>Pseudonocardiaceae</taxon>
        <taxon>Allosaccharopolyspora</taxon>
    </lineage>
</organism>
<gene>
    <name evidence="2" type="ORF">GIY23_12640</name>
</gene>